<dbReference type="AlphaFoldDB" id="A0A6A5JYN9"/>
<accession>A0A6A5JYN9</accession>
<sequence>MALGGWKVNKFGWSLQELLSTLTTPTILTHNPHNPHTSHDPRIRPLADFIPTAAAAAAGCAPQHSVIAPQPEPEKAWLFGRRSRPLPVSVCPRPPSCADCGCCRLRADFPLDSSQPRRRAFPAGPELPTGLTFLHPPSLPFETASSPCRLVWSPVVVSSTTTPTLLLSRSCC</sequence>
<name>A0A6A5JYN9_9PLEO</name>
<protein>
    <submittedName>
        <fullName evidence="1">Uncharacterized protein</fullName>
    </submittedName>
</protein>
<organism evidence="1 2">
    <name type="scientific">Decorospora gaudefroyi</name>
    <dbReference type="NCBI Taxonomy" id="184978"/>
    <lineage>
        <taxon>Eukaryota</taxon>
        <taxon>Fungi</taxon>
        <taxon>Dikarya</taxon>
        <taxon>Ascomycota</taxon>
        <taxon>Pezizomycotina</taxon>
        <taxon>Dothideomycetes</taxon>
        <taxon>Pleosporomycetidae</taxon>
        <taxon>Pleosporales</taxon>
        <taxon>Pleosporineae</taxon>
        <taxon>Pleosporaceae</taxon>
        <taxon>Decorospora</taxon>
    </lineage>
</organism>
<dbReference type="Proteomes" id="UP000800040">
    <property type="component" value="Unassembled WGS sequence"/>
</dbReference>
<keyword evidence="2" id="KW-1185">Reference proteome</keyword>
<dbReference type="EMBL" id="ML975493">
    <property type="protein sequence ID" value="KAF1828826.1"/>
    <property type="molecule type" value="Genomic_DNA"/>
</dbReference>
<evidence type="ECO:0000313" key="2">
    <source>
        <dbReference type="Proteomes" id="UP000800040"/>
    </source>
</evidence>
<gene>
    <name evidence="1" type="ORF">BDW02DRAFT_204046</name>
</gene>
<evidence type="ECO:0000313" key="1">
    <source>
        <dbReference type="EMBL" id="KAF1828826.1"/>
    </source>
</evidence>
<reference evidence="1" key="1">
    <citation type="submission" date="2020-01" db="EMBL/GenBank/DDBJ databases">
        <authorList>
            <consortium name="DOE Joint Genome Institute"/>
            <person name="Haridas S."/>
            <person name="Albert R."/>
            <person name="Binder M."/>
            <person name="Bloem J."/>
            <person name="Labutti K."/>
            <person name="Salamov A."/>
            <person name="Andreopoulos B."/>
            <person name="Baker S.E."/>
            <person name="Barry K."/>
            <person name="Bills G."/>
            <person name="Bluhm B.H."/>
            <person name="Cannon C."/>
            <person name="Castanera R."/>
            <person name="Culley D.E."/>
            <person name="Daum C."/>
            <person name="Ezra D."/>
            <person name="Gonzalez J.B."/>
            <person name="Henrissat B."/>
            <person name="Kuo A."/>
            <person name="Liang C."/>
            <person name="Lipzen A."/>
            <person name="Lutzoni F."/>
            <person name="Magnuson J."/>
            <person name="Mondo S."/>
            <person name="Nolan M."/>
            <person name="Ohm R."/>
            <person name="Pangilinan J."/>
            <person name="Park H.-J."/>
            <person name="Ramirez L."/>
            <person name="Alfaro M."/>
            <person name="Sun H."/>
            <person name="Tritt A."/>
            <person name="Yoshinaga Y."/>
            <person name="Zwiers L.-H."/>
            <person name="Turgeon B.G."/>
            <person name="Goodwin S.B."/>
            <person name="Spatafora J.W."/>
            <person name="Crous P.W."/>
            <person name="Grigoriev I.V."/>
        </authorList>
    </citation>
    <scope>NUCLEOTIDE SEQUENCE</scope>
    <source>
        <strain evidence="1">P77</strain>
    </source>
</reference>
<dbReference type="OrthoDB" id="10605897at2759"/>
<proteinExistence type="predicted"/>